<feature type="compositionally biased region" description="Basic residues" evidence="1">
    <location>
        <begin position="457"/>
        <end position="470"/>
    </location>
</feature>
<evidence type="ECO:0000313" key="3">
    <source>
        <dbReference type="Proteomes" id="UP000277580"/>
    </source>
</evidence>
<dbReference type="AlphaFoldDB" id="A0A3N4L1Z3"/>
<organism evidence="2 3">
    <name type="scientific">Morchella conica CCBAS932</name>
    <dbReference type="NCBI Taxonomy" id="1392247"/>
    <lineage>
        <taxon>Eukaryota</taxon>
        <taxon>Fungi</taxon>
        <taxon>Dikarya</taxon>
        <taxon>Ascomycota</taxon>
        <taxon>Pezizomycotina</taxon>
        <taxon>Pezizomycetes</taxon>
        <taxon>Pezizales</taxon>
        <taxon>Morchellaceae</taxon>
        <taxon>Morchella</taxon>
    </lineage>
</organism>
<reference evidence="2 3" key="1">
    <citation type="journal article" date="2018" name="Nat. Ecol. Evol.">
        <title>Pezizomycetes genomes reveal the molecular basis of ectomycorrhizal truffle lifestyle.</title>
        <authorList>
            <person name="Murat C."/>
            <person name="Payen T."/>
            <person name="Noel B."/>
            <person name="Kuo A."/>
            <person name="Morin E."/>
            <person name="Chen J."/>
            <person name="Kohler A."/>
            <person name="Krizsan K."/>
            <person name="Balestrini R."/>
            <person name="Da Silva C."/>
            <person name="Montanini B."/>
            <person name="Hainaut M."/>
            <person name="Levati E."/>
            <person name="Barry K.W."/>
            <person name="Belfiori B."/>
            <person name="Cichocki N."/>
            <person name="Clum A."/>
            <person name="Dockter R.B."/>
            <person name="Fauchery L."/>
            <person name="Guy J."/>
            <person name="Iotti M."/>
            <person name="Le Tacon F."/>
            <person name="Lindquist E.A."/>
            <person name="Lipzen A."/>
            <person name="Malagnac F."/>
            <person name="Mello A."/>
            <person name="Molinier V."/>
            <person name="Miyauchi S."/>
            <person name="Poulain J."/>
            <person name="Riccioni C."/>
            <person name="Rubini A."/>
            <person name="Sitrit Y."/>
            <person name="Splivallo R."/>
            <person name="Traeger S."/>
            <person name="Wang M."/>
            <person name="Zifcakova L."/>
            <person name="Wipf D."/>
            <person name="Zambonelli A."/>
            <person name="Paolocci F."/>
            <person name="Nowrousian M."/>
            <person name="Ottonello S."/>
            <person name="Baldrian P."/>
            <person name="Spatafora J.W."/>
            <person name="Henrissat B."/>
            <person name="Nagy L.G."/>
            <person name="Aury J.M."/>
            <person name="Wincker P."/>
            <person name="Grigoriev I.V."/>
            <person name="Bonfante P."/>
            <person name="Martin F.M."/>
        </authorList>
    </citation>
    <scope>NUCLEOTIDE SEQUENCE [LARGE SCALE GENOMIC DNA]</scope>
    <source>
        <strain evidence="2 3">CCBAS932</strain>
    </source>
</reference>
<feature type="region of interest" description="Disordered" evidence="1">
    <location>
        <begin position="393"/>
        <end position="485"/>
    </location>
</feature>
<proteinExistence type="predicted"/>
<evidence type="ECO:0000313" key="2">
    <source>
        <dbReference type="EMBL" id="RPB16834.1"/>
    </source>
</evidence>
<gene>
    <name evidence="2" type="ORF">P167DRAFT_561812</name>
</gene>
<sequence length="580" mass="64981">MCLFLQNLKDTAGSSQSENAEVPMPVLPASTTHSLMEQKGNGTSISKVILATPSRSQTYSVYENISNGPLLIQDQKEELGYSTVRRETVNMSFDKQKYVSESCRKALDRFKYKPQVFSSVGGCDNLKVESELHNPNFVSGPLPEAELKDVCTDNQNYAEDDKLPLFLGGLDSDMASDYGSDSGLFELCPMLDIHQGPHTFPNNDAHIVNNYVKIIGEEEFGDIDDDEMLEAITYLEKHTTTELIKNKWDSDSDMDGASIFDDYPTTEGQADNEKENIQNASKEKFLQLHSLPVISHKPATQEKLSADDIVQGQNQSLSTSNKDFHASEICPSEELPTGPEPGIATENFSMPSDVKFALNDYSQDQEVFDLDLQRSAPPENFVEELVSGLDTFSCEESEETPGGAVGPENGRSTEGKGDEDADLDVIEIEREREIEENLEEGEDEDESESEESALYMSKKRKAQRKTKPAKATRERKPQKKRKIRVVDPSQPKLSDYMGFSKPPPVRPRVGFSERIDLRQNLQFIDIFHEKPPFLNGFYELGIKYRTWEETMAVFLGESGKGKMIRVVGNIEHIGNRLGFS</sequence>
<evidence type="ECO:0000256" key="1">
    <source>
        <dbReference type="SAM" id="MobiDB-lite"/>
    </source>
</evidence>
<dbReference type="EMBL" id="ML119107">
    <property type="protein sequence ID" value="RPB16834.1"/>
    <property type="molecule type" value="Genomic_DNA"/>
</dbReference>
<keyword evidence="3" id="KW-1185">Reference proteome</keyword>
<dbReference type="OrthoDB" id="5397183at2759"/>
<feature type="compositionally biased region" description="Acidic residues" evidence="1">
    <location>
        <begin position="436"/>
        <end position="451"/>
    </location>
</feature>
<dbReference type="Proteomes" id="UP000277580">
    <property type="component" value="Unassembled WGS sequence"/>
</dbReference>
<accession>A0A3N4L1Z3</accession>
<dbReference type="InParanoid" id="A0A3N4L1Z3"/>
<protein>
    <submittedName>
        <fullName evidence="2">Uncharacterized protein</fullName>
    </submittedName>
</protein>
<name>A0A3N4L1Z3_9PEZI</name>